<dbReference type="InterPro" id="IPR025714">
    <property type="entry name" value="Methyltranfer_dom"/>
</dbReference>
<name>A0ABR0JU55_9EURO</name>
<keyword evidence="4" id="KW-1185">Reference proteome</keyword>
<evidence type="ECO:0000313" key="3">
    <source>
        <dbReference type="EMBL" id="KAK5070676.1"/>
    </source>
</evidence>
<dbReference type="PANTHER" id="PTHR32026">
    <property type="entry name" value="METHYLTRANSFERASE-LIKE PROTEIN 24"/>
    <property type="match status" value="1"/>
</dbReference>
<evidence type="ECO:0000259" key="2">
    <source>
        <dbReference type="Pfam" id="PF13383"/>
    </source>
</evidence>
<gene>
    <name evidence="3" type="ORF">LTR24_010622</name>
</gene>
<dbReference type="Pfam" id="PF13383">
    <property type="entry name" value="Methyltransf_22"/>
    <property type="match status" value="1"/>
</dbReference>
<dbReference type="InterPro" id="IPR026913">
    <property type="entry name" value="METTL24"/>
</dbReference>
<sequence length="429" mass="47972">MDGQKIHTPLGQAQDTQWLCPPLTVSRIPAKTRDVHPYVRAITTTVTNIASKCHLTSSSSQRFLKAFGLRLHTLAMIGRLTSVVAVCSGAALFFILLWDITSSSSVLLPSQPAISKQDHYIFSNEPHLNDKLEHAEKLWRQTVEDRQVMLSAYPPNTKFPDGYMFPYNVWDFARPSFFCPHDLERVGKLGDGGKIVCGMSRYERESPGPSSDDNVNTAHPLVVYSFGVSDDSSFEATLLQRTNAEIWGYDYSVDSWAGEVTSLPTKQSSRAHFKKAAISHTTDESQRPPRYSIQDLMKLNGHSYVDIVKMDIEGAEFDALTALVKSLKAQNVGEVALPFGQLLIEIHFMPTSNDLSMPKDIKSWMQWFAALEDLGLRPVNNEDNWIGDVAYGKPRFMEVSPLAITAALGGKGTRQLIWHAIVHFDQRAR</sequence>
<dbReference type="EMBL" id="JAVRRG010000389">
    <property type="protein sequence ID" value="KAK5070676.1"/>
    <property type="molecule type" value="Genomic_DNA"/>
</dbReference>
<dbReference type="InterPro" id="IPR029063">
    <property type="entry name" value="SAM-dependent_MTases_sf"/>
</dbReference>
<organism evidence="3 4">
    <name type="scientific">Lithohypha guttulata</name>
    <dbReference type="NCBI Taxonomy" id="1690604"/>
    <lineage>
        <taxon>Eukaryota</taxon>
        <taxon>Fungi</taxon>
        <taxon>Dikarya</taxon>
        <taxon>Ascomycota</taxon>
        <taxon>Pezizomycotina</taxon>
        <taxon>Eurotiomycetes</taxon>
        <taxon>Chaetothyriomycetidae</taxon>
        <taxon>Chaetothyriales</taxon>
        <taxon>Trichomeriaceae</taxon>
        <taxon>Lithohypha</taxon>
    </lineage>
</organism>
<reference evidence="3 4" key="1">
    <citation type="submission" date="2023-08" db="EMBL/GenBank/DDBJ databases">
        <title>Black Yeasts Isolated from many extreme environments.</title>
        <authorList>
            <person name="Coleine C."/>
            <person name="Stajich J.E."/>
            <person name="Selbmann L."/>
        </authorList>
    </citation>
    <scope>NUCLEOTIDE SEQUENCE [LARGE SCALE GENOMIC DNA]</scope>
    <source>
        <strain evidence="3 4">CCFEE 5885</strain>
    </source>
</reference>
<feature type="domain" description="Methyltransferase" evidence="2">
    <location>
        <begin position="171"/>
        <end position="373"/>
    </location>
</feature>
<dbReference type="Proteomes" id="UP001345013">
    <property type="component" value="Unassembled WGS sequence"/>
</dbReference>
<keyword evidence="1" id="KW-0812">Transmembrane</keyword>
<dbReference type="PANTHER" id="PTHR32026:SF10">
    <property type="entry name" value="METHYLTRANSFERASE-LIKE PROTEIN 24-RELATED"/>
    <property type="match status" value="1"/>
</dbReference>
<evidence type="ECO:0000256" key="1">
    <source>
        <dbReference type="SAM" id="Phobius"/>
    </source>
</evidence>
<keyword evidence="1" id="KW-1133">Transmembrane helix</keyword>
<accession>A0ABR0JU55</accession>
<feature type="transmembrane region" description="Helical" evidence="1">
    <location>
        <begin position="80"/>
        <end position="98"/>
    </location>
</feature>
<evidence type="ECO:0000313" key="4">
    <source>
        <dbReference type="Proteomes" id="UP001345013"/>
    </source>
</evidence>
<dbReference type="Gene3D" id="3.40.50.150">
    <property type="entry name" value="Vaccinia Virus protein VP39"/>
    <property type="match status" value="1"/>
</dbReference>
<comment type="caution">
    <text evidence="3">The sequence shown here is derived from an EMBL/GenBank/DDBJ whole genome shotgun (WGS) entry which is preliminary data.</text>
</comment>
<proteinExistence type="predicted"/>
<protein>
    <recommendedName>
        <fullName evidence="2">Methyltransferase domain-containing protein</fullName>
    </recommendedName>
</protein>
<keyword evidence="1" id="KW-0472">Membrane</keyword>